<dbReference type="PROSITE" id="PS50883">
    <property type="entry name" value="EAL"/>
    <property type="match status" value="1"/>
</dbReference>
<evidence type="ECO:0000313" key="9">
    <source>
        <dbReference type="EMBL" id="AVO41164.1"/>
    </source>
</evidence>
<sequence>MTVSVLLMESSDEHADAVRGALADSWLAWDVHGAASLRQARDALALRLFDVALVSYRLADGAAYDALKDLRATPALILVPAGRESQAAHALRHGFADFVMQDVAGQYLLSLPAQIEAVLERARAAQSREAAEQLLARQHRLLQAIFRAQALFIDSAPARQTFETLLNELLALTESEWGFLGQVETAAAGTRLLRIHAITDIAWDAASRAQLARLDSGGLVFDNPRTLIGQALQSTTPLISNHPADDPRAGGLPPGHPPLLSFMALPIVAGGEVVAMVGIANRAGGYSTADVSFLQPLLNTVGQLELARRSDAQRRSMELELERTSAALEEKTRALELTLASVSQGMANVDENGFIRVYNQRYLELLDLPRELLDRQPHMSEVVRFQVARGDFGPGLVNIDAAARPYVAAESAALARFGDTPEYYLRKTTQGRYLEVRTRLLPGGGRVRTFADVTDYLAAQLALARSEARWRSLTQLSSDWYWEQDTQNRLVRLEGNMRADGGISEEQLRGRSLWDAPEGRVDSAALAAHRACIDAQEVFHDFEVLRTTPSGELLWLGLSGEPIFDEDGAFTGYRGVARDITERKRAAAEIERLAFYDDLTALPNRRLLLDRLHQVMAQCARFGTHGALLFLDLDNFKDINDTLGHEWGDRLLREVGQRLTEGLRATDTVARLGGDEFVVVLQGLGGSQMQAAQEVETVALKILARLNQPYEIEERSIHSTPSIGITLFEGDPCSSQELLQRADIAMYEAKAQGRNTVCFFDPEMQAAASARSLLEADMRQALVESEFFVQYQRVVDPGGSLLGAEALVRWQHPQRGLVLPGTFISVAEQTGLILPLGRFVLRSACEQLAAWAQTSRSAAWTVSVNVSAQEFRHPEFVAQTLAILEETGVNPAALKLELTESLLLHDVEDCIAKMQALRSRGVGFSLDDFGTGYSSLAYLKRLPLDQLKIDQSFVRDVLTDPNDAAIACTIIALAQSLGLDVVAEGVETEGQRQFLLNNGCRRFQGYLFGRPGPPEALFGR</sequence>
<dbReference type="Gene3D" id="3.40.50.2300">
    <property type="match status" value="1"/>
</dbReference>
<gene>
    <name evidence="9" type="ORF">C6571_07570</name>
</gene>
<protein>
    <submittedName>
        <fullName evidence="9">Diguanylate cyclase</fullName>
    </submittedName>
</protein>
<dbReference type="Pfam" id="PF00990">
    <property type="entry name" value="GGDEF"/>
    <property type="match status" value="1"/>
</dbReference>
<feature type="domain" description="Response regulatory" evidence="5">
    <location>
        <begin position="4"/>
        <end position="116"/>
    </location>
</feature>
<evidence type="ECO:0000256" key="3">
    <source>
        <dbReference type="ARBA" id="ARBA00051114"/>
    </source>
</evidence>
<dbReference type="SUPFAM" id="SSF55073">
    <property type="entry name" value="Nucleotide cyclase"/>
    <property type="match status" value="1"/>
</dbReference>
<dbReference type="InterPro" id="IPR043128">
    <property type="entry name" value="Rev_trsase/Diguanyl_cyclase"/>
</dbReference>
<evidence type="ECO:0000256" key="2">
    <source>
        <dbReference type="ARBA" id="ARBA00022777"/>
    </source>
</evidence>
<dbReference type="CDD" id="cd00130">
    <property type="entry name" value="PAS"/>
    <property type="match status" value="1"/>
</dbReference>
<dbReference type="PANTHER" id="PTHR44757">
    <property type="entry name" value="DIGUANYLATE CYCLASE DGCP"/>
    <property type="match status" value="1"/>
</dbReference>
<dbReference type="SMART" id="SM00052">
    <property type="entry name" value="EAL"/>
    <property type="match status" value="1"/>
</dbReference>
<evidence type="ECO:0000259" key="8">
    <source>
        <dbReference type="PROSITE" id="PS50887"/>
    </source>
</evidence>
<dbReference type="GO" id="GO:0000160">
    <property type="term" value="P:phosphorelay signal transduction system"/>
    <property type="evidence" value="ECO:0007669"/>
    <property type="project" value="InterPro"/>
</dbReference>
<proteinExistence type="predicted"/>
<dbReference type="SMART" id="SM00065">
    <property type="entry name" value="GAF"/>
    <property type="match status" value="1"/>
</dbReference>
<dbReference type="CDD" id="cd01948">
    <property type="entry name" value="EAL"/>
    <property type="match status" value="1"/>
</dbReference>
<dbReference type="InterPro" id="IPR035919">
    <property type="entry name" value="EAL_sf"/>
</dbReference>
<dbReference type="RefSeq" id="WP_106446142.1">
    <property type="nucleotide sequence ID" value="NZ_CP027669.1"/>
</dbReference>
<dbReference type="InterPro" id="IPR052155">
    <property type="entry name" value="Biofilm_reg_signaling"/>
</dbReference>
<evidence type="ECO:0000259" key="5">
    <source>
        <dbReference type="PROSITE" id="PS50110"/>
    </source>
</evidence>
<dbReference type="Proteomes" id="UP000239326">
    <property type="component" value="Chromosome"/>
</dbReference>
<dbReference type="EMBL" id="CP027669">
    <property type="protein sequence ID" value="AVO41164.1"/>
    <property type="molecule type" value="Genomic_DNA"/>
</dbReference>
<evidence type="ECO:0000259" key="6">
    <source>
        <dbReference type="PROSITE" id="PS50113"/>
    </source>
</evidence>
<comment type="catalytic activity">
    <reaction evidence="3">
        <text>3',3'-c-di-GMP + H2O = 5'-phosphoguanylyl(3'-&gt;5')guanosine + H(+)</text>
        <dbReference type="Rhea" id="RHEA:24902"/>
        <dbReference type="ChEBI" id="CHEBI:15377"/>
        <dbReference type="ChEBI" id="CHEBI:15378"/>
        <dbReference type="ChEBI" id="CHEBI:58754"/>
        <dbReference type="ChEBI" id="CHEBI:58805"/>
        <dbReference type="EC" id="3.1.4.52"/>
    </reaction>
    <physiologicalReaction direction="left-to-right" evidence="3">
        <dbReference type="Rhea" id="RHEA:24903"/>
    </physiologicalReaction>
</comment>
<dbReference type="InterPro" id="IPR029016">
    <property type="entry name" value="GAF-like_dom_sf"/>
</dbReference>
<dbReference type="CDD" id="cd01949">
    <property type="entry name" value="GGDEF"/>
    <property type="match status" value="1"/>
</dbReference>
<dbReference type="OrthoDB" id="9813903at2"/>
<dbReference type="InterPro" id="IPR035965">
    <property type="entry name" value="PAS-like_dom_sf"/>
</dbReference>
<feature type="domain" description="EAL" evidence="7">
    <location>
        <begin position="771"/>
        <end position="1020"/>
    </location>
</feature>
<dbReference type="SUPFAM" id="SSF141868">
    <property type="entry name" value="EAL domain-like"/>
    <property type="match status" value="1"/>
</dbReference>
<dbReference type="InterPro" id="IPR013656">
    <property type="entry name" value="PAS_4"/>
</dbReference>
<dbReference type="Gene3D" id="3.30.450.40">
    <property type="match status" value="1"/>
</dbReference>
<organism evidence="9 10">
    <name type="scientific">Simplicispira suum</name>
    <dbReference type="NCBI Taxonomy" id="2109915"/>
    <lineage>
        <taxon>Bacteria</taxon>
        <taxon>Pseudomonadati</taxon>
        <taxon>Pseudomonadota</taxon>
        <taxon>Betaproteobacteria</taxon>
        <taxon>Burkholderiales</taxon>
        <taxon>Comamonadaceae</taxon>
        <taxon>Simplicispira</taxon>
    </lineage>
</organism>
<dbReference type="SUPFAM" id="SSF52172">
    <property type="entry name" value="CheY-like"/>
    <property type="match status" value="1"/>
</dbReference>
<dbReference type="PROSITE" id="PS50110">
    <property type="entry name" value="RESPONSE_REGULATORY"/>
    <property type="match status" value="1"/>
</dbReference>
<dbReference type="InterPro" id="IPR003018">
    <property type="entry name" value="GAF"/>
</dbReference>
<dbReference type="Pfam" id="PF12860">
    <property type="entry name" value="PAS_7"/>
    <property type="match status" value="1"/>
</dbReference>
<dbReference type="InterPro" id="IPR000160">
    <property type="entry name" value="GGDEF_dom"/>
</dbReference>
<dbReference type="NCBIfam" id="TIGR00254">
    <property type="entry name" value="GGDEF"/>
    <property type="match status" value="1"/>
</dbReference>
<dbReference type="GO" id="GO:0071732">
    <property type="term" value="P:cellular response to nitric oxide"/>
    <property type="evidence" value="ECO:0007669"/>
    <property type="project" value="UniProtKB-ARBA"/>
</dbReference>
<dbReference type="InterPro" id="IPR000014">
    <property type="entry name" value="PAS"/>
</dbReference>
<keyword evidence="2" id="KW-0418">Kinase</keyword>
<dbReference type="SUPFAM" id="SSF55785">
    <property type="entry name" value="PYP-like sensor domain (PAS domain)"/>
    <property type="match status" value="2"/>
</dbReference>
<dbReference type="PROSITE" id="PS50887">
    <property type="entry name" value="GGDEF"/>
    <property type="match status" value="1"/>
</dbReference>
<dbReference type="AlphaFoldDB" id="A0A2S0MZ45"/>
<dbReference type="InterPro" id="IPR000700">
    <property type="entry name" value="PAS-assoc_C"/>
</dbReference>
<keyword evidence="1" id="KW-0808">Transferase</keyword>
<dbReference type="NCBIfam" id="TIGR00229">
    <property type="entry name" value="sensory_box"/>
    <property type="match status" value="1"/>
</dbReference>
<dbReference type="InterPro" id="IPR011006">
    <property type="entry name" value="CheY-like_superfamily"/>
</dbReference>
<dbReference type="InterPro" id="IPR001633">
    <property type="entry name" value="EAL_dom"/>
</dbReference>
<comment type="caution">
    <text evidence="4">Lacks conserved residue(s) required for the propagation of feature annotation.</text>
</comment>
<evidence type="ECO:0000256" key="4">
    <source>
        <dbReference type="PROSITE-ProRule" id="PRU00169"/>
    </source>
</evidence>
<dbReference type="InterPro" id="IPR001610">
    <property type="entry name" value="PAC"/>
</dbReference>
<dbReference type="GO" id="GO:0016301">
    <property type="term" value="F:kinase activity"/>
    <property type="evidence" value="ECO:0007669"/>
    <property type="project" value="UniProtKB-KW"/>
</dbReference>
<dbReference type="Pfam" id="PF08448">
    <property type="entry name" value="PAS_4"/>
    <property type="match status" value="1"/>
</dbReference>
<evidence type="ECO:0000259" key="7">
    <source>
        <dbReference type="PROSITE" id="PS50883"/>
    </source>
</evidence>
<dbReference type="SMART" id="SM00086">
    <property type="entry name" value="PAC"/>
    <property type="match status" value="1"/>
</dbReference>
<feature type="domain" description="GGDEF" evidence="8">
    <location>
        <begin position="624"/>
        <end position="762"/>
    </location>
</feature>
<evidence type="ECO:0000256" key="1">
    <source>
        <dbReference type="ARBA" id="ARBA00022679"/>
    </source>
</evidence>
<dbReference type="GO" id="GO:0071111">
    <property type="term" value="F:cyclic-guanylate-specific phosphodiesterase activity"/>
    <property type="evidence" value="ECO:0007669"/>
    <property type="project" value="UniProtKB-EC"/>
</dbReference>
<dbReference type="PROSITE" id="PS50113">
    <property type="entry name" value="PAC"/>
    <property type="match status" value="1"/>
</dbReference>
<dbReference type="Pfam" id="PF00563">
    <property type="entry name" value="EAL"/>
    <property type="match status" value="1"/>
</dbReference>
<reference evidence="9 10" key="1">
    <citation type="submission" date="2018-03" db="EMBL/GenBank/DDBJ databases">
        <title>Genome sequencing of Simplicispira sp.</title>
        <authorList>
            <person name="Kim S.-J."/>
            <person name="Heo J."/>
            <person name="Kwon S.-W."/>
        </authorList>
    </citation>
    <scope>NUCLEOTIDE SEQUENCE [LARGE SCALE GENOMIC DNA]</scope>
    <source>
        <strain evidence="9 10">SC1-8</strain>
    </source>
</reference>
<accession>A0A2S0MZ45</accession>
<dbReference type="KEGG" id="simp:C6571_07570"/>
<dbReference type="SUPFAM" id="SSF55781">
    <property type="entry name" value="GAF domain-like"/>
    <property type="match status" value="1"/>
</dbReference>
<dbReference type="InterPro" id="IPR029787">
    <property type="entry name" value="Nucleotide_cyclase"/>
</dbReference>
<dbReference type="Pfam" id="PF13185">
    <property type="entry name" value="GAF_2"/>
    <property type="match status" value="1"/>
</dbReference>
<dbReference type="SMART" id="SM00267">
    <property type="entry name" value="GGDEF"/>
    <property type="match status" value="1"/>
</dbReference>
<dbReference type="PANTHER" id="PTHR44757:SF2">
    <property type="entry name" value="BIOFILM ARCHITECTURE MAINTENANCE PROTEIN MBAA"/>
    <property type="match status" value="1"/>
</dbReference>
<name>A0A2S0MZ45_9BURK</name>
<dbReference type="Gene3D" id="3.20.20.450">
    <property type="entry name" value="EAL domain"/>
    <property type="match status" value="1"/>
</dbReference>
<dbReference type="InterPro" id="IPR001789">
    <property type="entry name" value="Sig_transdc_resp-reg_receiver"/>
</dbReference>
<keyword evidence="10" id="KW-1185">Reference proteome</keyword>
<dbReference type="Gene3D" id="3.30.70.270">
    <property type="match status" value="1"/>
</dbReference>
<dbReference type="Gene3D" id="3.30.450.20">
    <property type="entry name" value="PAS domain"/>
    <property type="match status" value="1"/>
</dbReference>
<dbReference type="FunFam" id="3.30.70.270:FF:000001">
    <property type="entry name" value="Diguanylate cyclase domain protein"/>
    <property type="match status" value="1"/>
</dbReference>
<feature type="domain" description="PAC" evidence="6">
    <location>
        <begin position="540"/>
        <end position="592"/>
    </location>
</feature>
<evidence type="ECO:0000313" key="10">
    <source>
        <dbReference type="Proteomes" id="UP000239326"/>
    </source>
</evidence>
<dbReference type="FunFam" id="3.20.20.450:FF:000001">
    <property type="entry name" value="Cyclic di-GMP phosphodiesterase yahA"/>
    <property type="match status" value="1"/>
</dbReference>